<evidence type="ECO:0000259" key="1">
    <source>
        <dbReference type="Pfam" id="PF14681"/>
    </source>
</evidence>
<comment type="caution">
    <text evidence="2">The sequence shown here is derived from an EMBL/GenBank/DDBJ whole genome shotgun (WGS) entry which is preliminary data.</text>
</comment>
<organism evidence="2 3">
    <name type="scientific">Ficus carica</name>
    <name type="common">Common fig</name>
    <dbReference type="NCBI Taxonomy" id="3494"/>
    <lineage>
        <taxon>Eukaryota</taxon>
        <taxon>Viridiplantae</taxon>
        <taxon>Streptophyta</taxon>
        <taxon>Embryophyta</taxon>
        <taxon>Tracheophyta</taxon>
        <taxon>Spermatophyta</taxon>
        <taxon>Magnoliopsida</taxon>
        <taxon>eudicotyledons</taxon>
        <taxon>Gunneridae</taxon>
        <taxon>Pentapetalae</taxon>
        <taxon>rosids</taxon>
        <taxon>fabids</taxon>
        <taxon>Rosales</taxon>
        <taxon>Moraceae</taxon>
        <taxon>Ficeae</taxon>
        <taxon>Ficus</taxon>
    </lineage>
</organism>
<dbReference type="Gene3D" id="3.40.50.2020">
    <property type="match status" value="1"/>
</dbReference>
<evidence type="ECO:0000313" key="3">
    <source>
        <dbReference type="Proteomes" id="UP001187192"/>
    </source>
</evidence>
<protein>
    <recommendedName>
        <fullName evidence="1">Phosphoribosyltransferase domain-containing protein</fullName>
    </recommendedName>
</protein>
<dbReference type="InterPro" id="IPR029057">
    <property type="entry name" value="PRTase-like"/>
</dbReference>
<reference evidence="2" key="1">
    <citation type="submission" date="2023-07" db="EMBL/GenBank/DDBJ databases">
        <title>draft genome sequence of fig (Ficus carica).</title>
        <authorList>
            <person name="Takahashi T."/>
            <person name="Nishimura K."/>
        </authorList>
    </citation>
    <scope>NUCLEOTIDE SEQUENCE</scope>
</reference>
<dbReference type="Pfam" id="PF14681">
    <property type="entry name" value="UPRTase"/>
    <property type="match status" value="1"/>
</dbReference>
<feature type="domain" description="Phosphoribosyltransferase" evidence="1">
    <location>
        <begin position="1"/>
        <end position="50"/>
    </location>
</feature>
<accession>A0AA88EGY4</accession>
<sequence>MENALRACCKGIKIGKILIHRERDNGQQKLPQDILDRHVLLLDPILGTASRQGAYMAPPAVVIWDKWLQHGTTCYCHLDKKAMFMLIRE</sequence>
<proteinExistence type="predicted"/>
<dbReference type="Proteomes" id="UP001187192">
    <property type="component" value="Unassembled WGS sequence"/>
</dbReference>
<dbReference type="SUPFAM" id="SSF53271">
    <property type="entry name" value="PRTase-like"/>
    <property type="match status" value="1"/>
</dbReference>
<dbReference type="EMBL" id="BTGU01012217">
    <property type="protein sequence ID" value="GMN74438.1"/>
    <property type="molecule type" value="Genomic_DNA"/>
</dbReference>
<keyword evidence="3" id="KW-1185">Reference proteome</keyword>
<gene>
    <name evidence="2" type="ORF">TIFTF001_053154</name>
</gene>
<dbReference type="InterPro" id="IPR000836">
    <property type="entry name" value="PRTase_dom"/>
</dbReference>
<dbReference type="AlphaFoldDB" id="A0AA88EGY4"/>
<evidence type="ECO:0000313" key="2">
    <source>
        <dbReference type="EMBL" id="GMN74438.1"/>
    </source>
</evidence>
<name>A0AA88EGY4_FICCA</name>